<keyword evidence="4" id="KW-1185">Reference proteome</keyword>
<dbReference type="InterPro" id="IPR013187">
    <property type="entry name" value="F-box-assoc_dom_typ3"/>
</dbReference>
<dbReference type="PANTHER" id="PTHR35546:SF130">
    <property type="entry name" value="EXPRESSED PROTEIN"/>
    <property type="match status" value="1"/>
</dbReference>
<dbReference type="Pfam" id="PF00646">
    <property type="entry name" value="F-box"/>
    <property type="match status" value="1"/>
</dbReference>
<evidence type="ECO:0000313" key="3">
    <source>
        <dbReference type="EMBL" id="KAK9287560.1"/>
    </source>
</evidence>
<dbReference type="AlphaFoldDB" id="A0AAP0X6Y1"/>
<evidence type="ECO:0008006" key="5">
    <source>
        <dbReference type="Google" id="ProtNLM"/>
    </source>
</evidence>
<dbReference type="InterPro" id="IPR036047">
    <property type="entry name" value="F-box-like_dom_sf"/>
</dbReference>
<dbReference type="EMBL" id="JBBPBK010000004">
    <property type="protein sequence ID" value="KAK9287560.1"/>
    <property type="molecule type" value="Genomic_DNA"/>
</dbReference>
<accession>A0AAP0X6Y1</accession>
<dbReference type="Pfam" id="PF08268">
    <property type="entry name" value="FBA_3"/>
    <property type="match status" value="1"/>
</dbReference>
<dbReference type="Gene3D" id="1.20.1280.50">
    <property type="match status" value="1"/>
</dbReference>
<dbReference type="NCBIfam" id="TIGR01640">
    <property type="entry name" value="F_box_assoc_1"/>
    <property type="match status" value="1"/>
</dbReference>
<dbReference type="InterPro" id="IPR017451">
    <property type="entry name" value="F-box-assoc_interact_dom"/>
</dbReference>
<feature type="domain" description="F-box associated beta-propeller type 3" evidence="2">
    <location>
        <begin position="114"/>
        <end position="248"/>
    </location>
</feature>
<protein>
    <recommendedName>
        <fullName evidence="5">F-box domain-containing protein</fullName>
    </recommendedName>
</protein>
<gene>
    <name evidence="3" type="ORF">L1049_015981</name>
</gene>
<reference evidence="3 4" key="1">
    <citation type="journal article" date="2024" name="Plant J.">
        <title>Genome sequences and population genomics reveal climatic adaptation and genomic divergence between two closely related sweetgum species.</title>
        <authorList>
            <person name="Xu W.Q."/>
            <person name="Ren C.Q."/>
            <person name="Zhang X.Y."/>
            <person name="Comes H.P."/>
            <person name="Liu X.H."/>
            <person name="Li Y.G."/>
            <person name="Kettle C.J."/>
            <person name="Jalonen R."/>
            <person name="Gaisberger H."/>
            <person name="Ma Y.Z."/>
            <person name="Qiu Y.X."/>
        </authorList>
    </citation>
    <scope>NUCLEOTIDE SEQUENCE [LARGE SCALE GENOMIC DNA]</scope>
    <source>
        <strain evidence="3">Hangzhou</strain>
    </source>
</reference>
<proteinExistence type="predicted"/>
<comment type="caution">
    <text evidence="3">The sequence shown here is derived from an EMBL/GenBank/DDBJ whole genome shotgun (WGS) entry which is preliminary data.</text>
</comment>
<dbReference type="Proteomes" id="UP001415857">
    <property type="component" value="Unassembled WGS sequence"/>
</dbReference>
<name>A0AAP0X6Y1_LIQFO</name>
<dbReference type="PANTHER" id="PTHR35546">
    <property type="entry name" value="F-BOX PROTEIN INTERACTION DOMAIN PROTEIN-RELATED"/>
    <property type="match status" value="1"/>
</dbReference>
<dbReference type="InterPro" id="IPR055290">
    <property type="entry name" value="At3g26010-like"/>
</dbReference>
<sequence>MYVHPLRSPQHNDEDMEFLSSFNSLHEDLYTEILIRLDAKSLARFKLVSKDWYLFLSNDYFTRHYSESRPSITGFFYETSTQYKEKLRYVSIDTKEDFVIDPPSCLGFLDGPARLVNSCNGLLHWVSSWDQQFISNPLTNKSVALPWPIPRHQFFACGIAFDPLVSDHFVVVVLLLQSRINLKSRIFSSETMEWGEMKEIVVIPHRPKPKCCKRGVFLNGFLHWEMTDNAILVYDVKGQSGWMMKSPMNDELVEKLGFSEPGCLGGFGGKLHYCRVIGTLLCVWVATQYSSSNSTIWVEQHSVNLYNVMCENSSIIPHGSQALAFLCHGEEILLCVKGKIIGYRFDDNAVREVCKVQRSDGSHVEPSMFFPFVHTLALFNLPLR</sequence>
<dbReference type="SUPFAM" id="SSF81383">
    <property type="entry name" value="F-box domain"/>
    <property type="match status" value="1"/>
</dbReference>
<evidence type="ECO:0000259" key="2">
    <source>
        <dbReference type="Pfam" id="PF08268"/>
    </source>
</evidence>
<dbReference type="InterPro" id="IPR001810">
    <property type="entry name" value="F-box_dom"/>
</dbReference>
<feature type="domain" description="F-box" evidence="1">
    <location>
        <begin position="23"/>
        <end position="63"/>
    </location>
</feature>
<evidence type="ECO:0000259" key="1">
    <source>
        <dbReference type="Pfam" id="PF00646"/>
    </source>
</evidence>
<organism evidence="3 4">
    <name type="scientific">Liquidambar formosana</name>
    <name type="common">Formosan gum</name>
    <dbReference type="NCBI Taxonomy" id="63359"/>
    <lineage>
        <taxon>Eukaryota</taxon>
        <taxon>Viridiplantae</taxon>
        <taxon>Streptophyta</taxon>
        <taxon>Embryophyta</taxon>
        <taxon>Tracheophyta</taxon>
        <taxon>Spermatophyta</taxon>
        <taxon>Magnoliopsida</taxon>
        <taxon>eudicotyledons</taxon>
        <taxon>Gunneridae</taxon>
        <taxon>Pentapetalae</taxon>
        <taxon>Saxifragales</taxon>
        <taxon>Altingiaceae</taxon>
        <taxon>Liquidambar</taxon>
    </lineage>
</organism>
<evidence type="ECO:0000313" key="4">
    <source>
        <dbReference type="Proteomes" id="UP001415857"/>
    </source>
</evidence>